<dbReference type="GO" id="GO:0016301">
    <property type="term" value="F:kinase activity"/>
    <property type="evidence" value="ECO:0007669"/>
    <property type="project" value="UniProtKB-KW"/>
</dbReference>
<dbReference type="SMART" id="SM00046">
    <property type="entry name" value="DAGKc"/>
    <property type="match status" value="1"/>
</dbReference>
<evidence type="ECO:0000256" key="10">
    <source>
        <dbReference type="ARBA" id="ARBA00023209"/>
    </source>
</evidence>
<keyword evidence="7" id="KW-0067">ATP-binding</keyword>
<protein>
    <submittedName>
        <fullName evidence="13">Lipid kinase, YegS/Rv2252/BmrU family</fullName>
    </submittedName>
</protein>
<dbReference type="EMBL" id="FNHH01000025">
    <property type="protein sequence ID" value="SDM83258.1"/>
    <property type="molecule type" value="Genomic_DNA"/>
</dbReference>
<dbReference type="NCBIfam" id="TIGR00147">
    <property type="entry name" value="YegS/Rv2252/BmrU family lipid kinase"/>
    <property type="match status" value="1"/>
</dbReference>
<keyword evidence="5" id="KW-0547">Nucleotide-binding</keyword>
<evidence type="ECO:0000259" key="12">
    <source>
        <dbReference type="PROSITE" id="PS50146"/>
    </source>
</evidence>
<dbReference type="Gene3D" id="2.60.200.40">
    <property type="match status" value="1"/>
</dbReference>
<organism evidence="13 14">
    <name type="scientific">Daejeonella rubra</name>
    <dbReference type="NCBI Taxonomy" id="990371"/>
    <lineage>
        <taxon>Bacteria</taxon>
        <taxon>Pseudomonadati</taxon>
        <taxon>Bacteroidota</taxon>
        <taxon>Sphingobacteriia</taxon>
        <taxon>Sphingobacteriales</taxon>
        <taxon>Sphingobacteriaceae</taxon>
        <taxon>Daejeonella</taxon>
    </lineage>
</organism>
<evidence type="ECO:0000256" key="7">
    <source>
        <dbReference type="ARBA" id="ARBA00022840"/>
    </source>
</evidence>
<dbReference type="InterPro" id="IPR017438">
    <property type="entry name" value="ATP-NAD_kinase_N"/>
</dbReference>
<name>A0A1G9WFG2_9SPHI</name>
<dbReference type="Pfam" id="PF00781">
    <property type="entry name" value="DAGK_cat"/>
    <property type="match status" value="1"/>
</dbReference>
<sequence length="290" mass="31920">MKRKILFVINPISGGKTKYNFPEKIDKYLDKSKFDSECVFTEYHGHGSLLAAEALRNGVDILVAVGGDGTINEVASEVEGTNKLMGIIPFGSGNGLARSLGIPIGDVQAIKRINKLHISKIDSGTFNGRKFFNMAGIGFDAQISSRFAENVKRGLSSYVKIAFSEVSNYHSQHYSLTIDGKEYEHQAFMISIANSSQYGNNAHISPFASLNDGMLDICILKPFPLYIFPALVLRMFRKTTHKSNYLEIIQGRKIIITRESSAAVHLDGDPFNMGTILSIGVNPHSLNILN</sequence>
<dbReference type="InterPro" id="IPR005218">
    <property type="entry name" value="Diacylglycerol/lipid_kinase"/>
</dbReference>
<evidence type="ECO:0000256" key="9">
    <source>
        <dbReference type="ARBA" id="ARBA00023098"/>
    </source>
</evidence>
<evidence type="ECO:0000256" key="11">
    <source>
        <dbReference type="ARBA" id="ARBA00023264"/>
    </source>
</evidence>
<keyword evidence="9" id="KW-0443">Lipid metabolism</keyword>
<evidence type="ECO:0000313" key="14">
    <source>
        <dbReference type="Proteomes" id="UP000199226"/>
    </source>
</evidence>
<evidence type="ECO:0000256" key="6">
    <source>
        <dbReference type="ARBA" id="ARBA00022777"/>
    </source>
</evidence>
<dbReference type="Proteomes" id="UP000199226">
    <property type="component" value="Unassembled WGS sequence"/>
</dbReference>
<dbReference type="GO" id="GO:0008654">
    <property type="term" value="P:phospholipid biosynthetic process"/>
    <property type="evidence" value="ECO:0007669"/>
    <property type="project" value="UniProtKB-KW"/>
</dbReference>
<gene>
    <name evidence="13" type="ORF">SAMN05421813_12512</name>
</gene>
<dbReference type="PANTHER" id="PTHR12358:SF106">
    <property type="entry name" value="LIPID KINASE YEGS"/>
    <property type="match status" value="1"/>
</dbReference>
<keyword evidence="8" id="KW-0460">Magnesium</keyword>
<keyword evidence="6 13" id="KW-0418">Kinase</keyword>
<dbReference type="Pfam" id="PF19279">
    <property type="entry name" value="YegS_C"/>
    <property type="match status" value="1"/>
</dbReference>
<dbReference type="AlphaFoldDB" id="A0A1G9WFG2"/>
<dbReference type="InterPro" id="IPR016064">
    <property type="entry name" value="NAD/diacylglycerol_kinase_sf"/>
</dbReference>
<evidence type="ECO:0000256" key="3">
    <source>
        <dbReference type="ARBA" id="ARBA00022679"/>
    </source>
</evidence>
<keyword evidence="10" id="KW-0594">Phospholipid biosynthesis</keyword>
<evidence type="ECO:0000256" key="8">
    <source>
        <dbReference type="ARBA" id="ARBA00022842"/>
    </source>
</evidence>
<evidence type="ECO:0000256" key="4">
    <source>
        <dbReference type="ARBA" id="ARBA00022723"/>
    </source>
</evidence>
<keyword evidence="14" id="KW-1185">Reference proteome</keyword>
<accession>A0A1G9WFG2</accession>
<dbReference type="InterPro" id="IPR050187">
    <property type="entry name" value="Lipid_Phosphate_FormReg"/>
</dbReference>
<proteinExistence type="predicted"/>
<dbReference type="InterPro" id="IPR001206">
    <property type="entry name" value="Diacylglycerol_kinase_cat_dom"/>
</dbReference>
<dbReference type="GO" id="GO:0005524">
    <property type="term" value="F:ATP binding"/>
    <property type="evidence" value="ECO:0007669"/>
    <property type="project" value="UniProtKB-KW"/>
</dbReference>
<dbReference type="InterPro" id="IPR045540">
    <property type="entry name" value="YegS/DAGK_C"/>
</dbReference>
<dbReference type="Gene3D" id="3.40.50.10330">
    <property type="entry name" value="Probable inorganic polyphosphate/atp-NAD kinase, domain 1"/>
    <property type="match status" value="1"/>
</dbReference>
<keyword evidence="3" id="KW-0808">Transferase</keyword>
<dbReference type="PROSITE" id="PS50146">
    <property type="entry name" value="DAGK"/>
    <property type="match status" value="1"/>
</dbReference>
<feature type="domain" description="DAGKc" evidence="12">
    <location>
        <begin position="1"/>
        <end position="130"/>
    </location>
</feature>
<evidence type="ECO:0000256" key="1">
    <source>
        <dbReference type="ARBA" id="ARBA00001946"/>
    </source>
</evidence>
<evidence type="ECO:0000256" key="5">
    <source>
        <dbReference type="ARBA" id="ARBA00022741"/>
    </source>
</evidence>
<evidence type="ECO:0000256" key="2">
    <source>
        <dbReference type="ARBA" id="ARBA00022516"/>
    </source>
</evidence>
<comment type="cofactor">
    <cofactor evidence="1">
        <name>Mg(2+)</name>
        <dbReference type="ChEBI" id="CHEBI:18420"/>
    </cofactor>
</comment>
<dbReference type="RefSeq" id="WP_245704530.1">
    <property type="nucleotide sequence ID" value="NZ_FNHH01000025.1"/>
</dbReference>
<keyword evidence="4" id="KW-0479">Metal-binding</keyword>
<reference evidence="14" key="1">
    <citation type="submission" date="2016-10" db="EMBL/GenBank/DDBJ databases">
        <authorList>
            <person name="Varghese N."/>
            <person name="Submissions S."/>
        </authorList>
    </citation>
    <scope>NUCLEOTIDE SEQUENCE [LARGE SCALE GENOMIC DNA]</scope>
    <source>
        <strain evidence="14">DSM 24536</strain>
    </source>
</reference>
<keyword evidence="2" id="KW-0444">Lipid biosynthesis</keyword>
<dbReference type="GO" id="GO:0005886">
    <property type="term" value="C:plasma membrane"/>
    <property type="evidence" value="ECO:0007669"/>
    <property type="project" value="TreeGrafter"/>
</dbReference>
<keyword evidence="11" id="KW-1208">Phospholipid metabolism</keyword>
<dbReference type="GO" id="GO:0046872">
    <property type="term" value="F:metal ion binding"/>
    <property type="evidence" value="ECO:0007669"/>
    <property type="project" value="UniProtKB-KW"/>
</dbReference>
<evidence type="ECO:0000313" key="13">
    <source>
        <dbReference type="EMBL" id="SDM83258.1"/>
    </source>
</evidence>
<dbReference type="STRING" id="990371.SAMN05421813_12512"/>
<dbReference type="PANTHER" id="PTHR12358">
    <property type="entry name" value="SPHINGOSINE KINASE"/>
    <property type="match status" value="1"/>
</dbReference>
<dbReference type="SUPFAM" id="SSF111331">
    <property type="entry name" value="NAD kinase/diacylglycerol kinase-like"/>
    <property type="match status" value="1"/>
</dbReference>